<protein>
    <submittedName>
        <fullName evidence="1">Uncharacterized protein</fullName>
    </submittedName>
</protein>
<proteinExistence type="predicted"/>
<comment type="caution">
    <text evidence="1">The sequence shown here is derived from an EMBL/GenBank/DDBJ whole genome shotgun (WGS) entry which is preliminary data.</text>
</comment>
<evidence type="ECO:0000313" key="1">
    <source>
        <dbReference type="EMBL" id="KAI4352477.1"/>
    </source>
</evidence>
<dbReference type="EMBL" id="CM039428">
    <property type="protein sequence ID" value="KAI4352477.1"/>
    <property type="molecule type" value="Genomic_DNA"/>
</dbReference>
<evidence type="ECO:0000313" key="2">
    <source>
        <dbReference type="Proteomes" id="UP000828941"/>
    </source>
</evidence>
<gene>
    <name evidence="1" type="ORF">L6164_006727</name>
</gene>
<accession>A0ACB9PV60</accession>
<sequence length="313" mass="35145">MSNQRVSVLPYPAQGHVNSLMNFSRKLAERGFKILFVNTDFNHKRIMASLAEQDSLVGSNIELLSIPDGLGPEENRNDLGKLCSALMNTMPGLLEKFIEDINVDDTHSISCIVADVNMGWALEVAKKLGIRGAVLWTASAAMFALQYSIPRMIDDGFMDCNGTPFQKRKFQLSPSMPTMDVDQIFWSNMGDEENQKHIFHYVKGFTKISNLTDWWLCNTTYELEPGALSFLPKLLPIGPFIGNSHRARSLGQFWKEDLSCLNWLNQHPPYSVIYLAFGSFTLFNPKQFKELALGLNSPTDLFFGSCVQMAIAA</sequence>
<reference evidence="1 2" key="1">
    <citation type="journal article" date="2022" name="DNA Res.">
        <title>Chromosomal-level genome assembly of the orchid tree Bauhinia variegata (Leguminosae; Cercidoideae) supports the allotetraploid origin hypothesis of Bauhinia.</title>
        <authorList>
            <person name="Zhong Y."/>
            <person name="Chen Y."/>
            <person name="Zheng D."/>
            <person name="Pang J."/>
            <person name="Liu Y."/>
            <person name="Luo S."/>
            <person name="Meng S."/>
            <person name="Qian L."/>
            <person name="Wei D."/>
            <person name="Dai S."/>
            <person name="Zhou R."/>
        </authorList>
    </citation>
    <scope>NUCLEOTIDE SEQUENCE [LARGE SCALE GENOMIC DNA]</scope>
    <source>
        <strain evidence="1">BV-YZ2020</strain>
    </source>
</reference>
<keyword evidence="2" id="KW-1185">Reference proteome</keyword>
<dbReference type="Proteomes" id="UP000828941">
    <property type="component" value="Chromosome 3"/>
</dbReference>
<name>A0ACB9PV60_BAUVA</name>
<organism evidence="1 2">
    <name type="scientific">Bauhinia variegata</name>
    <name type="common">Purple orchid tree</name>
    <name type="synonym">Phanera variegata</name>
    <dbReference type="NCBI Taxonomy" id="167791"/>
    <lineage>
        <taxon>Eukaryota</taxon>
        <taxon>Viridiplantae</taxon>
        <taxon>Streptophyta</taxon>
        <taxon>Embryophyta</taxon>
        <taxon>Tracheophyta</taxon>
        <taxon>Spermatophyta</taxon>
        <taxon>Magnoliopsida</taxon>
        <taxon>eudicotyledons</taxon>
        <taxon>Gunneridae</taxon>
        <taxon>Pentapetalae</taxon>
        <taxon>rosids</taxon>
        <taxon>fabids</taxon>
        <taxon>Fabales</taxon>
        <taxon>Fabaceae</taxon>
        <taxon>Cercidoideae</taxon>
        <taxon>Cercideae</taxon>
        <taxon>Bauhiniinae</taxon>
        <taxon>Bauhinia</taxon>
    </lineage>
</organism>